<reference evidence="3 4" key="1">
    <citation type="submission" date="2020-07" db="EMBL/GenBank/DDBJ databases">
        <title>Sequencing the genomes of 1000 actinobacteria strains.</title>
        <authorList>
            <person name="Klenk H.-P."/>
        </authorList>
    </citation>
    <scope>NUCLEOTIDE SEQUENCE [LARGE SCALE GENOMIC DNA]</scope>
    <source>
        <strain evidence="3 4">DSM 45927</strain>
    </source>
</reference>
<dbReference type="RefSeq" id="WP_308118913.1">
    <property type="nucleotide sequence ID" value="NZ_JACCFO010000001.1"/>
</dbReference>
<dbReference type="GO" id="GO:0016740">
    <property type="term" value="F:transferase activity"/>
    <property type="evidence" value="ECO:0007669"/>
    <property type="project" value="TreeGrafter"/>
</dbReference>
<protein>
    <recommendedName>
        <fullName evidence="2">N(4)-bis(aminopropyl)spermidine synthase C-terminal domain-containing protein</fullName>
    </recommendedName>
</protein>
<gene>
    <name evidence="3" type="ORF">HNR12_001058</name>
</gene>
<dbReference type="Gene3D" id="3.40.50.150">
    <property type="entry name" value="Vaccinia Virus protein VP39"/>
    <property type="match status" value="1"/>
</dbReference>
<comment type="caution">
    <text evidence="3">The sequence shown here is derived from an EMBL/GenBank/DDBJ whole genome shotgun (WGS) entry which is preliminary data.</text>
</comment>
<keyword evidence="4" id="KW-1185">Reference proteome</keyword>
<dbReference type="PANTHER" id="PTHR23290">
    <property type="entry name" value="RRNA N6-ADENOSINE-METHYLTRANSFERASE METTL5"/>
    <property type="match status" value="1"/>
</dbReference>
<organism evidence="3 4">
    <name type="scientific">Streptomonospora nanhaiensis</name>
    <dbReference type="NCBI Taxonomy" id="1323731"/>
    <lineage>
        <taxon>Bacteria</taxon>
        <taxon>Bacillati</taxon>
        <taxon>Actinomycetota</taxon>
        <taxon>Actinomycetes</taxon>
        <taxon>Streptosporangiales</taxon>
        <taxon>Nocardiopsidaceae</taxon>
        <taxon>Streptomonospora</taxon>
    </lineage>
</organism>
<dbReference type="SUPFAM" id="SSF53335">
    <property type="entry name" value="S-adenosyl-L-methionine-dependent methyltransferases"/>
    <property type="match status" value="1"/>
</dbReference>
<evidence type="ECO:0000313" key="3">
    <source>
        <dbReference type="EMBL" id="NYI94781.1"/>
    </source>
</evidence>
<sequence>MTDRAAEDPAHQGDQHHAPAADPADGPPAPPRSPLDALLAEHGVAAPRPHRVLGALSSGEWWTPRDLVRATAVAHRVVQAVLEALGEEAEWDSRGRVRLRSPRAYARYARPAAPDPLGPALAGGAASAAAAEIARLVEAAPPPLTDLDHVTATPRTALRRAAFLGENYALAGARLLCVGDHDLTSLAATLVNPGLEAVVVDIDERILAYIDDAAARLGLPVRCHFADLRLGLPAAVRGTCDLAFTDPPYTPEGVELFLRRALEGLAQPQRGRVLLAYGASETTPALAAKVQQRLARLGLVTEALWPEFHRYLGAEAIGAAADLYVLRPTSRTPAAPRGGPARARVYSRGANAAEAAGSWGEAEARAALERAAPDTVVGDWPAGPAEGHADAPRRVRLETWLESPVAADRAALNLTGGWAALLPRAVLAATGTEVFAAVPSHDPRVRDQAGQRALADLLAPRFAVRFLRGVPGPRLTLVHAAERAPAGPAEELLAHCLRRAHGTLTATLREGLQRAAAAAGAPLNKRAARLAVARAAPWLRGHTPLDLPEHRFADLRAAAQDLAAPFSAPTGG</sequence>
<accession>A0A853BJL8</accession>
<dbReference type="InterPro" id="IPR051720">
    <property type="entry name" value="rRNA_MeTrfase/Polyamine_Synth"/>
</dbReference>
<dbReference type="EMBL" id="JACCFO010000001">
    <property type="protein sequence ID" value="NYI94781.1"/>
    <property type="molecule type" value="Genomic_DNA"/>
</dbReference>
<feature type="domain" description="N(4)-bis(aminopropyl)spermidine synthase C-terminal" evidence="2">
    <location>
        <begin position="135"/>
        <end position="317"/>
    </location>
</feature>
<feature type="compositionally biased region" description="Basic and acidic residues" evidence="1">
    <location>
        <begin position="1"/>
        <end position="19"/>
    </location>
</feature>
<evidence type="ECO:0000313" key="4">
    <source>
        <dbReference type="Proteomes" id="UP000575985"/>
    </source>
</evidence>
<dbReference type="Pfam" id="PF01861">
    <property type="entry name" value="BpsA_C"/>
    <property type="match status" value="1"/>
</dbReference>
<dbReference type="InterPro" id="IPR029063">
    <property type="entry name" value="SAM-dependent_MTases_sf"/>
</dbReference>
<evidence type="ECO:0000256" key="1">
    <source>
        <dbReference type="SAM" id="MobiDB-lite"/>
    </source>
</evidence>
<dbReference type="AlphaFoldDB" id="A0A853BJL8"/>
<evidence type="ECO:0000259" key="2">
    <source>
        <dbReference type="Pfam" id="PF01861"/>
    </source>
</evidence>
<name>A0A853BJL8_9ACTN</name>
<dbReference type="Proteomes" id="UP000575985">
    <property type="component" value="Unassembled WGS sequence"/>
</dbReference>
<proteinExistence type="predicted"/>
<dbReference type="PANTHER" id="PTHR23290:SF0">
    <property type="entry name" value="RRNA N6-ADENOSINE-METHYLTRANSFERASE METTL5"/>
    <property type="match status" value="1"/>
</dbReference>
<dbReference type="GO" id="GO:0006596">
    <property type="term" value="P:polyamine biosynthetic process"/>
    <property type="evidence" value="ECO:0007669"/>
    <property type="project" value="TreeGrafter"/>
</dbReference>
<dbReference type="InterPro" id="IPR002723">
    <property type="entry name" value="BpsA_C"/>
</dbReference>
<feature type="region of interest" description="Disordered" evidence="1">
    <location>
        <begin position="1"/>
        <end position="35"/>
    </location>
</feature>